<dbReference type="CDD" id="cd01299">
    <property type="entry name" value="Met_dep_hydrolase_A"/>
    <property type="match status" value="1"/>
</dbReference>
<dbReference type="InterPro" id="IPR057744">
    <property type="entry name" value="OTAase-like"/>
</dbReference>
<evidence type="ECO:0000313" key="3">
    <source>
        <dbReference type="Proteomes" id="UP000236546"/>
    </source>
</evidence>
<proteinExistence type="predicted"/>
<dbReference type="EMBL" id="MTYH01000202">
    <property type="protein sequence ID" value="PNP37088.1"/>
    <property type="molecule type" value="Genomic_DNA"/>
</dbReference>
<name>A0A2K0SUY7_9HYPO</name>
<dbReference type="PANTHER" id="PTHR43135">
    <property type="entry name" value="ALPHA-D-RIBOSE 1-METHYLPHOSPHONATE 5-TRIPHOSPHATE DIPHOSPHATASE"/>
    <property type="match status" value="1"/>
</dbReference>
<dbReference type="AlphaFoldDB" id="A0A2K0SUY7"/>
<accession>A0A2K0SUY7</accession>
<comment type="caution">
    <text evidence="2">The sequence shown here is derived from an EMBL/GenBank/DDBJ whole genome shotgun (WGS) entry which is preliminary data.</text>
</comment>
<feature type="domain" description="Amidohydrolase-related" evidence="1">
    <location>
        <begin position="76"/>
        <end position="424"/>
    </location>
</feature>
<dbReference type="Pfam" id="PF01979">
    <property type="entry name" value="Amidohydro_1"/>
    <property type="match status" value="1"/>
</dbReference>
<dbReference type="SUPFAM" id="SSF51338">
    <property type="entry name" value="Composite domain of metallo-dependent hydrolases"/>
    <property type="match status" value="1"/>
</dbReference>
<dbReference type="GO" id="GO:0016810">
    <property type="term" value="F:hydrolase activity, acting on carbon-nitrogen (but not peptide) bonds"/>
    <property type="evidence" value="ECO:0007669"/>
    <property type="project" value="InterPro"/>
</dbReference>
<dbReference type="InterPro" id="IPR011059">
    <property type="entry name" value="Metal-dep_hydrolase_composite"/>
</dbReference>
<dbReference type="InterPro" id="IPR006680">
    <property type="entry name" value="Amidohydro-rel"/>
</dbReference>
<dbReference type="PANTHER" id="PTHR43135:SF3">
    <property type="entry name" value="ALPHA-D-RIBOSE 1-METHYLPHOSPHONATE 5-TRIPHOSPHATE DIPHOSPHATASE"/>
    <property type="match status" value="1"/>
</dbReference>
<evidence type="ECO:0000313" key="2">
    <source>
        <dbReference type="EMBL" id="PNP37088.1"/>
    </source>
</evidence>
<dbReference type="InterPro" id="IPR032466">
    <property type="entry name" value="Metal_Hydrolase"/>
</dbReference>
<dbReference type="Gene3D" id="2.30.40.10">
    <property type="entry name" value="Urease, subunit C, domain 1"/>
    <property type="match status" value="1"/>
</dbReference>
<sequence>MANIDMSKIIKPWKLDAHTTYTFTNAKLIDPIEERVVENVTIKTSGGKILSIDTTESATPSTTDGEITIDLKGKHVCPGLIDCHVHIAVVPGEASLSAYRDMTERISLIRQPWVLKPMLDRGFTSVRDCGGATLAMKEAVEEGVCLGPRLFIAGYALSQTGGHGDMRSSHDQSPCSCGTVSGISRIVDGTSECFRVARDELRQGADFIKIMGGGGIASATDKIENLQFSDEEIKAIVTAAKNNGTYVTSHSYTPQAIQQAIRQGVRGIEHGNLLDAETAKLMAETDTFLTPTLITHVMSKQLNFLPPVSAAKNEDVLKRGLEAIKIASDAGVTVCFGTDLLGPLHFAQSKEFSVRSQVQTPGQILRSATVNAAKLIMKEDELGQVKEGFYADFVVLDGNPLEDITLLDRSESSILAVIKDGRVVSSKLSDVKVDVSNRP</sequence>
<dbReference type="Proteomes" id="UP000236546">
    <property type="component" value="Unassembled WGS sequence"/>
</dbReference>
<dbReference type="InterPro" id="IPR051781">
    <property type="entry name" value="Metallo-dep_Hydrolase"/>
</dbReference>
<gene>
    <name evidence="2" type="ORF">TGAMA5MH_11020</name>
</gene>
<evidence type="ECO:0000259" key="1">
    <source>
        <dbReference type="Pfam" id="PF01979"/>
    </source>
</evidence>
<protein>
    <recommendedName>
        <fullName evidence="1">Amidohydrolase-related domain-containing protein</fullName>
    </recommendedName>
</protein>
<reference evidence="2 3" key="1">
    <citation type="submission" date="2017-02" db="EMBL/GenBank/DDBJ databases">
        <title>Genomes of Trichoderma spp. with biocontrol activity.</title>
        <authorList>
            <person name="Gardiner D."/>
            <person name="Kazan K."/>
            <person name="Vos C."/>
            <person name="Harvey P."/>
        </authorList>
    </citation>
    <scope>NUCLEOTIDE SEQUENCE [LARGE SCALE GENOMIC DNA]</scope>
    <source>
        <strain evidence="2 3">A5MH</strain>
    </source>
</reference>
<dbReference type="Gene3D" id="3.20.20.140">
    <property type="entry name" value="Metal-dependent hydrolases"/>
    <property type="match status" value="1"/>
</dbReference>
<organism evidence="2 3">
    <name type="scientific">Trichoderma gamsii</name>
    <dbReference type="NCBI Taxonomy" id="398673"/>
    <lineage>
        <taxon>Eukaryota</taxon>
        <taxon>Fungi</taxon>
        <taxon>Dikarya</taxon>
        <taxon>Ascomycota</taxon>
        <taxon>Pezizomycotina</taxon>
        <taxon>Sordariomycetes</taxon>
        <taxon>Hypocreomycetidae</taxon>
        <taxon>Hypocreales</taxon>
        <taxon>Hypocreaceae</taxon>
        <taxon>Trichoderma</taxon>
    </lineage>
</organism>
<dbReference type="SUPFAM" id="SSF51556">
    <property type="entry name" value="Metallo-dependent hydrolases"/>
    <property type="match status" value="1"/>
</dbReference>
<dbReference type="OrthoDB" id="5595695at2759"/>